<evidence type="ECO:0000256" key="1">
    <source>
        <dbReference type="SAM" id="MobiDB-lite"/>
    </source>
</evidence>
<dbReference type="Proteomes" id="UP001153737">
    <property type="component" value="Chromosome 11"/>
</dbReference>
<accession>A0A9N9WY61</accession>
<sequence length="114" mass="13202">MDKNELLPHRYKLCCVIMHLSCTMASRHIAYVKASNPSIDYFNFPCESIDCCGLQMYKNVLVRTANDNSVEEKRQHGRHEAGVQRRKPQTHLHKEVRGLVGLQAKLFVDPYLLF</sequence>
<feature type="compositionally biased region" description="Basic and acidic residues" evidence="1">
    <location>
        <begin position="70"/>
        <end position="83"/>
    </location>
</feature>
<proteinExistence type="predicted"/>
<dbReference type="EMBL" id="OU896717">
    <property type="protein sequence ID" value="CAG9814668.1"/>
    <property type="molecule type" value="Genomic_DNA"/>
</dbReference>
<organism evidence="2 3">
    <name type="scientific">Phaedon cochleariae</name>
    <name type="common">Mustard beetle</name>
    <dbReference type="NCBI Taxonomy" id="80249"/>
    <lineage>
        <taxon>Eukaryota</taxon>
        <taxon>Metazoa</taxon>
        <taxon>Ecdysozoa</taxon>
        <taxon>Arthropoda</taxon>
        <taxon>Hexapoda</taxon>
        <taxon>Insecta</taxon>
        <taxon>Pterygota</taxon>
        <taxon>Neoptera</taxon>
        <taxon>Endopterygota</taxon>
        <taxon>Coleoptera</taxon>
        <taxon>Polyphaga</taxon>
        <taxon>Cucujiformia</taxon>
        <taxon>Chrysomeloidea</taxon>
        <taxon>Chrysomelidae</taxon>
        <taxon>Chrysomelinae</taxon>
        <taxon>Chrysomelini</taxon>
        <taxon>Phaedon</taxon>
    </lineage>
</organism>
<reference evidence="2" key="1">
    <citation type="submission" date="2022-01" db="EMBL/GenBank/DDBJ databases">
        <authorList>
            <person name="King R."/>
        </authorList>
    </citation>
    <scope>NUCLEOTIDE SEQUENCE</scope>
</reference>
<gene>
    <name evidence="2" type="ORF">PHAECO_LOCUS2282</name>
</gene>
<reference evidence="2" key="2">
    <citation type="submission" date="2022-10" db="EMBL/GenBank/DDBJ databases">
        <authorList>
            <consortium name="ENA_rothamsted_submissions"/>
            <consortium name="culmorum"/>
            <person name="King R."/>
        </authorList>
    </citation>
    <scope>NUCLEOTIDE SEQUENCE</scope>
</reference>
<protein>
    <submittedName>
        <fullName evidence="2">Uncharacterized protein</fullName>
    </submittedName>
</protein>
<evidence type="ECO:0000313" key="2">
    <source>
        <dbReference type="EMBL" id="CAG9814668.1"/>
    </source>
</evidence>
<name>A0A9N9WY61_PHACE</name>
<dbReference type="AlphaFoldDB" id="A0A9N9WY61"/>
<evidence type="ECO:0000313" key="3">
    <source>
        <dbReference type="Proteomes" id="UP001153737"/>
    </source>
</evidence>
<keyword evidence="3" id="KW-1185">Reference proteome</keyword>
<feature type="region of interest" description="Disordered" evidence="1">
    <location>
        <begin position="69"/>
        <end position="89"/>
    </location>
</feature>